<dbReference type="AlphaFoldDB" id="A0A2K2HEL9"/>
<dbReference type="EMBL" id="PPFX01000001">
    <property type="protein sequence ID" value="PNU21671.1"/>
    <property type="molecule type" value="Genomic_DNA"/>
</dbReference>
<feature type="signal peptide" evidence="2">
    <location>
        <begin position="1"/>
        <end position="21"/>
    </location>
</feature>
<comment type="caution">
    <text evidence="3">The sequence shown here is derived from an EMBL/GenBank/DDBJ whole genome shotgun (WGS) entry which is preliminary data.</text>
</comment>
<evidence type="ECO:0000256" key="2">
    <source>
        <dbReference type="SAM" id="SignalP"/>
    </source>
</evidence>
<gene>
    <name evidence="3" type="ORF">C2E25_00110</name>
</gene>
<name>A0A2K2HEL9_9BACT</name>
<reference evidence="3 4" key="1">
    <citation type="journal article" date="2018" name="Genome Announc.">
        <title>Genome Sequence of Geothermobacter sp. HR-1 Iron Reducer from the Loihi Seamount.</title>
        <authorList>
            <person name="Smith H."/>
            <person name="Abuyen K."/>
            <person name="Tremblay J."/>
            <person name="Savalia P."/>
            <person name="Perez-Rodriguez I."/>
            <person name="Emerson D."/>
            <person name="Tully B."/>
            <person name="Amend J."/>
        </authorList>
    </citation>
    <scope>NUCLEOTIDE SEQUENCE [LARGE SCALE GENOMIC DNA]</scope>
    <source>
        <strain evidence="3 4">HR-1</strain>
    </source>
</reference>
<dbReference type="RefSeq" id="WP_103113786.1">
    <property type="nucleotide sequence ID" value="NZ_PPFX01000001.1"/>
</dbReference>
<feature type="compositionally biased region" description="Low complexity" evidence="1">
    <location>
        <begin position="20"/>
        <end position="40"/>
    </location>
</feature>
<evidence type="ECO:0000313" key="4">
    <source>
        <dbReference type="Proteomes" id="UP000236340"/>
    </source>
</evidence>
<sequence length="74" mass="8064">MNRLAGLSILLALLLPSTALGSDSNDQPPATQDQQQTNPQLSREDQDVIAQLELLEMLDMLENLDTVAAMEDAQ</sequence>
<proteinExistence type="predicted"/>
<accession>A0A2K2HEL9</accession>
<organism evidence="3 4">
    <name type="scientific">Geothermobacter hydrogeniphilus</name>
    <dbReference type="NCBI Taxonomy" id="1969733"/>
    <lineage>
        <taxon>Bacteria</taxon>
        <taxon>Pseudomonadati</taxon>
        <taxon>Thermodesulfobacteriota</taxon>
        <taxon>Desulfuromonadia</taxon>
        <taxon>Desulfuromonadales</taxon>
        <taxon>Geothermobacteraceae</taxon>
        <taxon>Geothermobacter</taxon>
    </lineage>
</organism>
<feature type="region of interest" description="Disordered" evidence="1">
    <location>
        <begin position="20"/>
        <end position="44"/>
    </location>
</feature>
<evidence type="ECO:0000313" key="3">
    <source>
        <dbReference type="EMBL" id="PNU21671.1"/>
    </source>
</evidence>
<dbReference type="Proteomes" id="UP000236340">
    <property type="component" value="Unassembled WGS sequence"/>
</dbReference>
<feature type="chain" id="PRO_5014330343" evidence="2">
    <location>
        <begin position="22"/>
        <end position="74"/>
    </location>
</feature>
<protein>
    <submittedName>
        <fullName evidence="3">Uncharacterized protein</fullName>
    </submittedName>
</protein>
<keyword evidence="2" id="KW-0732">Signal</keyword>
<evidence type="ECO:0000256" key="1">
    <source>
        <dbReference type="SAM" id="MobiDB-lite"/>
    </source>
</evidence>